<dbReference type="AlphaFoldDB" id="A0A5J6LCU8"/>
<keyword evidence="2" id="KW-0808">Transferase</keyword>
<feature type="domain" description="Polysaccharide pyruvyl transferase" evidence="1">
    <location>
        <begin position="14"/>
        <end position="288"/>
    </location>
</feature>
<accession>A0A5J6LCU8</accession>
<sequence>MRSITACGSFGFHNIGDEIISFALKNMFDEINCAVDLNILSRFDSPDLEGVIGLLDHDKLQHISHNPIIMIGGGMVENKKSCVMLRLYDYINKVHKSKIGFLGISVEPGIQYNLRNKFLLKRMMNKSTTGCVYTRDYFSEAVLRRNIKRINVETVGDIALWSYPSTMLPNDLILPDSYIAISLCNTWKDNESWYKWISMEVKKIHSETGLDIVFVPMSSKFDDDRVTHKIVADLIKDNEYIHCIEHHLHPTELVKIYSMASLVIASRLHSCVLAYSQKVPFVGISYHPKLVGFSHTIGCRDFVLPRSIPDSQTDGYYGYSFENLNVKSGDLVDLALKSISDFDFKSLEVYKNKSLTALKKMISSFEI</sequence>
<dbReference type="Proteomes" id="UP000325606">
    <property type="component" value="Chromosome"/>
</dbReference>
<dbReference type="InterPro" id="IPR007345">
    <property type="entry name" value="Polysacch_pyruvyl_Trfase"/>
</dbReference>
<evidence type="ECO:0000313" key="2">
    <source>
        <dbReference type="EMBL" id="QEW06256.1"/>
    </source>
</evidence>
<proteinExistence type="predicted"/>
<dbReference type="PANTHER" id="PTHR36836:SF1">
    <property type="entry name" value="COLANIC ACID BIOSYNTHESIS PROTEIN WCAK"/>
    <property type="match status" value="1"/>
</dbReference>
<organism evidence="2 3">
    <name type="scientific">Nitrincola iocasae</name>
    <dbReference type="NCBI Taxonomy" id="2614693"/>
    <lineage>
        <taxon>Bacteria</taxon>
        <taxon>Pseudomonadati</taxon>
        <taxon>Pseudomonadota</taxon>
        <taxon>Gammaproteobacteria</taxon>
        <taxon>Oceanospirillales</taxon>
        <taxon>Oceanospirillaceae</taxon>
        <taxon>Nitrincola</taxon>
    </lineage>
</organism>
<evidence type="ECO:0000313" key="3">
    <source>
        <dbReference type="Proteomes" id="UP000325606"/>
    </source>
</evidence>
<gene>
    <name evidence="2" type="ORF">F5I99_06955</name>
</gene>
<keyword evidence="3" id="KW-1185">Reference proteome</keyword>
<protein>
    <submittedName>
        <fullName evidence="2">Polysaccharide pyruvyl transferase family protein</fullName>
    </submittedName>
</protein>
<reference evidence="2 3" key="1">
    <citation type="submission" date="2019-09" db="EMBL/GenBank/DDBJ databases">
        <title>Nitrincola iocasae sp. nov., a bacterium isolated from the sediment collected at a cold seep field in South China Sea.</title>
        <authorList>
            <person name="Zhang H."/>
            <person name="Wang H."/>
            <person name="Li C."/>
        </authorList>
    </citation>
    <scope>NUCLEOTIDE SEQUENCE [LARGE SCALE GENOMIC DNA]</scope>
    <source>
        <strain evidence="2 3">KXZD1103</strain>
    </source>
</reference>
<name>A0A5J6LCU8_9GAMM</name>
<dbReference type="Pfam" id="PF04230">
    <property type="entry name" value="PS_pyruv_trans"/>
    <property type="match status" value="1"/>
</dbReference>
<dbReference type="PANTHER" id="PTHR36836">
    <property type="entry name" value="COLANIC ACID BIOSYNTHESIS PROTEIN WCAK"/>
    <property type="match status" value="1"/>
</dbReference>
<dbReference type="KEGG" id="nik:F5I99_06955"/>
<evidence type="ECO:0000259" key="1">
    <source>
        <dbReference type="Pfam" id="PF04230"/>
    </source>
</evidence>
<dbReference type="GO" id="GO:0016740">
    <property type="term" value="F:transferase activity"/>
    <property type="evidence" value="ECO:0007669"/>
    <property type="project" value="UniProtKB-KW"/>
</dbReference>
<dbReference type="EMBL" id="CP044222">
    <property type="protein sequence ID" value="QEW06256.1"/>
    <property type="molecule type" value="Genomic_DNA"/>
</dbReference>
<dbReference type="RefSeq" id="WP_151054418.1">
    <property type="nucleotide sequence ID" value="NZ_CP044222.1"/>
</dbReference>